<dbReference type="STRING" id="946122.A0A0C2X467"/>
<dbReference type="EMBL" id="KN818253">
    <property type="protein sequence ID" value="KIL64051.1"/>
    <property type="molecule type" value="Genomic_DNA"/>
</dbReference>
<dbReference type="HOGENOM" id="CLU_064546_0_0_1"/>
<feature type="region of interest" description="Disordered" evidence="1">
    <location>
        <begin position="94"/>
        <end position="165"/>
    </location>
</feature>
<feature type="transmembrane region" description="Helical" evidence="2">
    <location>
        <begin position="215"/>
        <end position="237"/>
    </location>
</feature>
<dbReference type="InParanoid" id="A0A0C2X467"/>
<feature type="transmembrane region" description="Helical" evidence="2">
    <location>
        <begin position="243"/>
        <end position="263"/>
    </location>
</feature>
<evidence type="ECO:0000256" key="2">
    <source>
        <dbReference type="SAM" id="Phobius"/>
    </source>
</evidence>
<sequence>MSSEPSNSGVRPEQDPPQSAPQQTADQAEQDPQAAQTTQRSSGTILLPPRSSSGPSASLVPPTLVESPQEQNRTQTFPVAPRNVSVVTLDAVTSDHHGTSPQDAHAGPSQVSYENGNGNGRVHLGNGVLYSNRHPSLNRPQTAPGVPGARPRTGDSTLRPRTGDSMMRSTTLDWVVPIEERSVIRHTVEERIAPTLEHAIRERDKLKMRARTAKWSINIAAAMQIFLGSMTTGLSAIGLDGKHFGVATTVLGILATLTGAFLARVRATDEPETSLIRAHDLDSFIRDCEAFRLDCGLDTGDRYDQRVEEFRRRFEMLLGNMRAEAMKTGQRPATESVQQDKVKQMQKQLPV</sequence>
<gene>
    <name evidence="4" type="ORF">M378DRAFT_11783</name>
</gene>
<evidence type="ECO:0000313" key="5">
    <source>
        <dbReference type="Proteomes" id="UP000054549"/>
    </source>
</evidence>
<accession>A0A0C2X467</accession>
<evidence type="ECO:0000259" key="3">
    <source>
        <dbReference type="Pfam" id="PF18142"/>
    </source>
</evidence>
<organism evidence="4 5">
    <name type="scientific">Amanita muscaria (strain Koide BX008)</name>
    <dbReference type="NCBI Taxonomy" id="946122"/>
    <lineage>
        <taxon>Eukaryota</taxon>
        <taxon>Fungi</taxon>
        <taxon>Dikarya</taxon>
        <taxon>Basidiomycota</taxon>
        <taxon>Agaricomycotina</taxon>
        <taxon>Agaricomycetes</taxon>
        <taxon>Agaricomycetidae</taxon>
        <taxon>Agaricales</taxon>
        <taxon>Pluteineae</taxon>
        <taxon>Amanitaceae</taxon>
        <taxon>Amanita</taxon>
    </lineage>
</organism>
<protein>
    <recommendedName>
        <fullName evidence="3">SMODS and SLOG-associating 2TM effector domain-containing protein</fullName>
    </recommendedName>
</protein>
<keyword evidence="2" id="KW-1133">Transmembrane helix</keyword>
<keyword evidence="2" id="KW-0472">Membrane</keyword>
<feature type="compositionally biased region" description="Low complexity" evidence="1">
    <location>
        <begin position="20"/>
        <end position="39"/>
    </location>
</feature>
<keyword evidence="2" id="KW-0812">Transmembrane</keyword>
<dbReference type="AlphaFoldDB" id="A0A0C2X467"/>
<proteinExistence type="predicted"/>
<feature type="domain" description="SMODS and SLOG-associating 2TM effector" evidence="3">
    <location>
        <begin position="198"/>
        <end position="320"/>
    </location>
</feature>
<name>A0A0C2X467_AMAMK</name>
<dbReference type="InterPro" id="IPR041622">
    <property type="entry name" value="SLATT_fungi"/>
</dbReference>
<feature type="compositionally biased region" description="Polar residues" evidence="1">
    <location>
        <begin position="40"/>
        <end position="56"/>
    </location>
</feature>
<feature type="region of interest" description="Disordered" evidence="1">
    <location>
        <begin position="326"/>
        <end position="351"/>
    </location>
</feature>
<dbReference type="Proteomes" id="UP000054549">
    <property type="component" value="Unassembled WGS sequence"/>
</dbReference>
<dbReference type="Pfam" id="PF18142">
    <property type="entry name" value="SLATT_fungal"/>
    <property type="match status" value="1"/>
</dbReference>
<evidence type="ECO:0000256" key="1">
    <source>
        <dbReference type="SAM" id="MobiDB-lite"/>
    </source>
</evidence>
<dbReference type="OrthoDB" id="3245801at2759"/>
<evidence type="ECO:0000313" key="4">
    <source>
        <dbReference type="EMBL" id="KIL64051.1"/>
    </source>
</evidence>
<feature type="compositionally biased region" description="Polar residues" evidence="1">
    <location>
        <begin position="66"/>
        <end position="77"/>
    </location>
</feature>
<feature type="region of interest" description="Disordered" evidence="1">
    <location>
        <begin position="1"/>
        <end position="81"/>
    </location>
</feature>
<keyword evidence="5" id="KW-1185">Reference proteome</keyword>
<dbReference type="NCBIfam" id="NF033635">
    <property type="entry name" value="SLATT_fungal"/>
    <property type="match status" value="1"/>
</dbReference>
<reference evidence="4 5" key="1">
    <citation type="submission" date="2014-04" db="EMBL/GenBank/DDBJ databases">
        <title>Evolutionary Origins and Diversification of the Mycorrhizal Mutualists.</title>
        <authorList>
            <consortium name="DOE Joint Genome Institute"/>
            <consortium name="Mycorrhizal Genomics Consortium"/>
            <person name="Kohler A."/>
            <person name="Kuo A."/>
            <person name="Nagy L.G."/>
            <person name="Floudas D."/>
            <person name="Copeland A."/>
            <person name="Barry K.W."/>
            <person name="Cichocki N."/>
            <person name="Veneault-Fourrey C."/>
            <person name="LaButti K."/>
            <person name="Lindquist E.A."/>
            <person name="Lipzen A."/>
            <person name="Lundell T."/>
            <person name="Morin E."/>
            <person name="Murat C."/>
            <person name="Riley R."/>
            <person name="Ohm R."/>
            <person name="Sun H."/>
            <person name="Tunlid A."/>
            <person name="Henrissat B."/>
            <person name="Grigoriev I.V."/>
            <person name="Hibbett D.S."/>
            <person name="Martin F."/>
        </authorList>
    </citation>
    <scope>NUCLEOTIDE SEQUENCE [LARGE SCALE GENOMIC DNA]</scope>
    <source>
        <strain evidence="4 5">Koide BX008</strain>
    </source>
</reference>